<dbReference type="SMART" id="SM00275">
    <property type="entry name" value="G_alpha"/>
    <property type="match status" value="1"/>
</dbReference>
<dbReference type="AlphaFoldDB" id="A0A151ZSA6"/>
<feature type="region of interest" description="Disordered" evidence="6">
    <location>
        <begin position="390"/>
        <end position="475"/>
    </location>
</feature>
<evidence type="ECO:0000256" key="2">
    <source>
        <dbReference type="ARBA" id="ARBA00022741"/>
    </source>
</evidence>
<dbReference type="PANTHER" id="PTHR10218">
    <property type="entry name" value="GTP-BINDING PROTEIN ALPHA SUBUNIT"/>
    <property type="match status" value="1"/>
</dbReference>
<dbReference type="Gene3D" id="1.10.400.10">
    <property type="entry name" value="GI Alpha 1, domain 2-like"/>
    <property type="match status" value="1"/>
</dbReference>
<dbReference type="GO" id="GO:0046872">
    <property type="term" value="F:metal ion binding"/>
    <property type="evidence" value="ECO:0007669"/>
    <property type="project" value="UniProtKB-KW"/>
</dbReference>
<dbReference type="EMBL" id="LODT01000021">
    <property type="protein sequence ID" value="KYQ96654.1"/>
    <property type="molecule type" value="Genomic_DNA"/>
</dbReference>
<keyword evidence="1 5" id="KW-0479">Metal-binding</keyword>
<feature type="binding site" evidence="5">
    <location>
        <position position="49"/>
    </location>
    <ligand>
        <name>Mg(2+)</name>
        <dbReference type="ChEBI" id="CHEBI:18420"/>
    </ligand>
</feature>
<feature type="compositionally biased region" description="Polar residues" evidence="6">
    <location>
        <begin position="452"/>
        <end position="475"/>
    </location>
</feature>
<feature type="compositionally biased region" description="Low complexity" evidence="6">
    <location>
        <begin position="492"/>
        <end position="515"/>
    </location>
</feature>
<dbReference type="GO" id="GO:0005737">
    <property type="term" value="C:cytoplasm"/>
    <property type="evidence" value="ECO:0007669"/>
    <property type="project" value="TreeGrafter"/>
</dbReference>
<name>A0A151ZSA6_TIELA</name>
<feature type="compositionally biased region" description="Basic residues" evidence="6">
    <location>
        <begin position="533"/>
        <end position="544"/>
    </location>
</feature>
<feature type="compositionally biased region" description="Low complexity" evidence="6">
    <location>
        <begin position="413"/>
        <end position="438"/>
    </location>
</feature>
<dbReference type="InterPro" id="IPR001019">
    <property type="entry name" value="Gprotein_alpha_su"/>
</dbReference>
<evidence type="ECO:0000256" key="5">
    <source>
        <dbReference type="PIRSR" id="PIRSR601019-2"/>
    </source>
</evidence>
<dbReference type="Proteomes" id="UP000076078">
    <property type="component" value="Unassembled WGS sequence"/>
</dbReference>
<dbReference type="PROSITE" id="PS51882">
    <property type="entry name" value="G_ALPHA"/>
    <property type="match status" value="1"/>
</dbReference>
<dbReference type="GO" id="GO:0031683">
    <property type="term" value="F:G-protein beta/gamma-subunit complex binding"/>
    <property type="evidence" value="ECO:0007669"/>
    <property type="project" value="InterPro"/>
</dbReference>
<dbReference type="PANTHER" id="PTHR10218:SF302">
    <property type="entry name" value="GUANINE NUCLEOTIDE-BINDING PROTEIN ALPHA-5 SUBUNIT"/>
    <property type="match status" value="1"/>
</dbReference>
<keyword evidence="4" id="KW-0807">Transducer</keyword>
<reference evidence="7 8" key="1">
    <citation type="submission" date="2015-12" db="EMBL/GenBank/DDBJ databases">
        <title>Dictyostelia acquired genes for synthesis and detection of signals that induce cell-type specialization by lateral gene transfer from prokaryotes.</title>
        <authorList>
            <person name="Gloeckner G."/>
            <person name="Schaap P."/>
        </authorList>
    </citation>
    <scope>NUCLEOTIDE SEQUENCE [LARGE SCALE GENOMIC DNA]</scope>
    <source>
        <strain evidence="7 8">TK</strain>
    </source>
</reference>
<dbReference type="GO" id="GO:0001664">
    <property type="term" value="F:G protein-coupled receptor binding"/>
    <property type="evidence" value="ECO:0007669"/>
    <property type="project" value="TreeGrafter"/>
</dbReference>
<feature type="region of interest" description="Disordered" evidence="6">
    <location>
        <begin position="492"/>
        <end position="544"/>
    </location>
</feature>
<feature type="compositionally biased region" description="Polar residues" evidence="6">
    <location>
        <begin position="402"/>
        <end position="412"/>
    </location>
</feature>
<evidence type="ECO:0000256" key="1">
    <source>
        <dbReference type="ARBA" id="ARBA00022723"/>
    </source>
</evidence>
<dbReference type="GO" id="GO:0005525">
    <property type="term" value="F:GTP binding"/>
    <property type="evidence" value="ECO:0007669"/>
    <property type="project" value="UniProtKB-KW"/>
</dbReference>
<dbReference type="SUPFAM" id="SSF47895">
    <property type="entry name" value="Transducin (alpha subunit), insertion domain"/>
    <property type="match status" value="1"/>
</dbReference>
<dbReference type="InParanoid" id="A0A151ZSA6"/>
<keyword evidence="3" id="KW-0342">GTP-binding</keyword>
<dbReference type="OrthoDB" id="5817230at2759"/>
<dbReference type="Pfam" id="PF00503">
    <property type="entry name" value="G-alpha"/>
    <property type="match status" value="1"/>
</dbReference>
<dbReference type="InterPro" id="IPR027417">
    <property type="entry name" value="P-loop_NTPase"/>
</dbReference>
<dbReference type="GO" id="GO:0005834">
    <property type="term" value="C:heterotrimeric G-protein complex"/>
    <property type="evidence" value="ECO:0007669"/>
    <property type="project" value="TreeGrafter"/>
</dbReference>
<sequence>MKGFLNVLSKKDKKSSIKLEETNSNNNNKKSYDYCVNALVLGLVQSGKTTLQRQLEILYGLETIDKKFCQKTIYGNTLSTLIMLIEGTEALNINLDPYNVERVDRVKSCPIELAKDRLPRFPLKLSYDCKCLWEDSSIQMVYNHSKFCSQFRIPGRSKYYMDNMFRVFSPEFIPNELDILSLYAPGEKSSISSVLHRRLKMEMISCPGTESTPKDWINLYNLYRPHYLFYVVSLKDYIIDNINLCTSELVGELPASSRETCSHHQHKNQLLESLKTFETLVNSELFEKSYSVILIFNINEIFYESVKLFDFKHTFPDYDGADDPDKAITYITNKFTKYLIEKNKPYQALNINLLQKSNIKDAYEEILDFLIPDAEKRNLIYDITSPTAIDAQHQQHQQQQQSNGSGPNTPQMNSVTSTLSHSGSSISSSRDSTTSNSSSKHRKRNNSDSSNHPSSVLPSAVSTIGTGPPSNHMNMIQSLNIDTHIELKETTTTTTTTSTTTSNNSSSNSNSSSNNVKSPSKVKDKKAINLPKQQKRKRKRIGKC</sequence>
<dbReference type="InterPro" id="IPR011025">
    <property type="entry name" value="GproteinA_insert"/>
</dbReference>
<accession>A0A151ZSA6</accession>
<evidence type="ECO:0000256" key="6">
    <source>
        <dbReference type="SAM" id="MobiDB-lite"/>
    </source>
</evidence>
<keyword evidence="2" id="KW-0547">Nucleotide-binding</keyword>
<keyword evidence="8" id="KW-1185">Reference proteome</keyword>
<gene>
    <name evidence="7" type="ORF">DLAC_11569</name>
</gene>
<dbReference type="STRING" id="361077.A0A151ZSA6"/>
<evidence type="ECO:0000256" key="3">
    <source>
        <dbReference type="ARBA" id="ARBA00023134"/>
    </source>
</evidence>
<dbReference type="Gene3D" id="3.40.50.300">
    <property type="entry name" value="P-loop containing nucleotide triphosphate hydrolases"/>
    <property type="match status" value="1"/>
</dbReference>
<evidence type="ECO:0000256" key="4">
    <source>
        <dbReference type="ARBA" id="ARBA00023224"/>
    </source>
</evidence>
<feature type="compositionally biased region" description="Low complexity" evidence="6">
    <location>
        <begin position="392"/>
        <end position="401"/>
    </location>
</feature>
<evidence type="ECO:0000313" key="8">
    <source>
        <dbReference type="Proteomes" id="UP000076078"/>
    </source>
</evidence>
<proteinExistence type="predicted"/>
<dbReference type="SUPFAM" id="SSF52540">
    <property type="entry name" value="P-loop containing nucleoside triphosphate hydrolases"/>
    <property type="match status" value="1"/>
</dbReference>
<evidence type="ECO:0000313" key="7">
    <source>
        <dbReference type="EMBL" id="KYQ96654.1"/>
    </source>
</evidence>
<comment type="caution">
    <text evidence="7">The sequence shown here is derived from an EMBL/GenBank/DDBJ whole genome shotgun (WGS) entry which is preliminary data.</text>
</comment>
<protein>
    <submittedName>
        <fullName evidence="7">Uncharacterized protein</fullName>
    </submittedName>
</protein>
<dbReference type="GO" id="GO:0007188">
    <property type="term" value="P:adenylate cyclase-modulating G protein-coupled receptor signaling pathway"/>
    <property type="evidence" value="ECO:0007669"/>
    <property type="project" value="TreeGrafter"/>
</dbReference>
<organism evidence="7 8">
    <name type="scientific">Tieghemostelium lacteum</name>
    <name type="common">Slime mold</name>
    <name type="synonym">Dictyostelium lacteum</name>
    <dbReference type="NCBI Taxonomy" id="361077"/>
    <lineage>
        <taxon>Eukaryota</taxon>
        <taxon>Amoebozoa</taxon>
        <taxon>Evosea</taxon>
        <taxon>Eumycetozoa</taxon>
        <taxon>Dictyostelia</taxon>
        <taxon>Dictyosteliales</taxon>
        <taxon>Raperosteliaceae</taxon>
        <taxon>Tieghemostelium</taxon>
    </lineage>
</organism>
<dbReference type="GO" id="GO:0003924">
    <property type="term" value="F:GTPase activity"/>
    <property type="evidence" value="ECO:0007669"/>
    <property type="project" value="InterPro"/>
</dbReference>
<keyword evidence="5" id="KW-0460">Magnesium</keyword>